<feature type="region of interest" description="Disordered" evidence="1">
    <location>
        <begin position="1"/>
        <end position="32"/>
    </location>
</feature>
<organism evidence="2 3">
    <name type="scientific">Portunus trituberculatus</name>
    <name type="common">Swimming crab</name>
    <name type="synonym">Neptunus trituberculatus</name>
    <dbReference type="NCBI Taxonomy" id="210409"/>
    <lineage>
        <taxon>Eukaryota</taxon>
        <taxon>Metazoa</taxon>
        <taxon>Ecdysozoa</taxon>
        <taxon>Arthropoda</taxon>
        <taxon>Crustacea</taxon>
        <taxon>Multicrustacea</taxon>
        <taxon>Malacostraca</taxon>
        <taxon>Eumalacostraca</taxon>
        <taxon>Eucarida</taxon>
        <taxon>Decapoda</taxon>
        <taxon>Pleocyemata</taxon>
        <taxon>Brachyura</taxon>
        <taxon>Eubrachyura</taxon>
        <taxon>Portunoidea</taxon>
        <taxon>Portunidae</taxon>
        <taxon>Portuninae</taxon>
        <taxon>Portunus</taxon>
    </lineage>
</organism>
<name>A0A5B7EYY6_PORTR</name>
<evidence type="ECO:0000313" key="3">
    <source>
        <dbReference type="Proteomes" id="UP000324222"/>
    </source>
</evidence>
<reference evidence="2 3" key="1">
    <citation type="submission" date="2019-05" db="EMBL/GenBank/DDBJ databases">
        <title>Another draft genome of Portunus trituberculatus and its Hox gene families provides insights of decapod evolution.</title>
        <authorList>
            <person name="Jeong J.-H."/>
            <person name="Song I."/>
            <person name="Kim S."/>
            <person name="Choi T."/>
            <person name="Kim D."/>
            <person name="Ryu S."/>
            <person name="Kim W."/>
        </authorList>
    </citation>
    <scope>NUCLEOTIDE SEQUENCE [LARGE SCALE GENOMIC DNA]</scope>
    <source>
        <tissue evidence="2">Muscle</tissue>
    </source>
</reference>
<evidence type="ECO:0000313" key="2">
    <source>
        <dbReference type="EMBL" id="MPC39991.1"/>
    </source>
</evidence>
<comment type="caution">
    <text evidence="2">The sequence shown here is derived from an EMBL/GenBank/DDBJ whole genome shotgun (WGS) entry which is preliminary data.</text>
</comment>
<dbReference type="Proteomes" id="UP000324222">
    <property type="component" value="Unassembled WGS sequence"/>
</dbReference>
<dbReference type="AlphaFoldDB" id="A0A5B7EYY6"/>
<evidence type="ECO:0000256" key="1">
    <source>
        <dbReference type="SAM" id="MobiDB-lite"/>
    </source>
</evidence>
<keyword evidence="3" id="KW-1185">Reference proteome</keyword>
<sequence length="63" mass="6595">MERGAAIPLPHSRPRHRPHFGASVSGPPPLPARTITLLMARAAERGEAVASATAHPRPSGNGR</sequence>
<accession>A0A5B7EYY6</accession>
<proteinExistence type="predicted"/>
<dbReference type="EMBL" id="VSRR010004539">
    <property type="protein sequence ID" value="MPC39991.1"/>
    <property type="molecule type" value="Genomic_DNA"/>
</dbReference>
<protein>
    <submittedName>
        <fullName evidence="2">Uncharacterized protein</fullName>
    </submittedName>
</protein>
<gene>
    <name evidence="2" type="ORF">E2C01_033546</name>
</gene>